<keyword evidence="3 8" id="KW-0812">Transmembrane</keyword>
<dbReference type="Pfam" id="PF18916">
    <property type="entry name" value="Lycopene_cyc"/>
    <property type="match status" value="2"/>
</dbReference>
<evidence type="ECO:0000256" key="1">
    <source>
        <dbReference type="ARBA" id="ARBA00004141"/>
    </source>
</evidence>
<keyword evidence="6 8" id="KW-0472">Membrane</keyword>
<feature type="transmembrane region" description="Helical" evidence="8">
    <location>
        <begin position="119"/>
        <end position="138"/>
    </location>
</feature>
<evidence type="ECO:0000256" key="3">
    <source>
        <dbReference type="ARBA" id="ARBA00022692"/>
    </source>
</evidence>
<evidence type="ECO:0000256" key="2">
    <source>
        <dbReference type="ARBA" id="ARBA00004829"/>
    </source>
</evidence>
<keyword evidence="7" id="KW-0413">Isomerase</keyword>
<feature type="transmembrane region" description="Helical" evidence="8">
    <location>
        <begin position="175"/>
        <end position="197"/>
    </location>
</feature>
<keyword evidence="4" id="KW-0125">Carotenoid biosynthesis</keyword>
<comment type="subcellular location">
    <subcellularLocation>
        <location evidence="1">Membrane</location>
        <topology evidence="1">Multi-pass membrane protein</topology>
    </subcellularLocation>
</comment>
<evidence type="ECO:0000256" key="7">
    <source>
        <dbReference type="ARBA" id="ARBA00023235"/>
    </source>
</evidence>
<feature type="transmembrane region" description="Helical" evidence="8">
    <location>
        <begin position="6"/>
        <end position="24"/>
    </location>
</feature>
<feature type="transmembrane region" description="Helical" evidence="8">
    <location>
        <begin position="217"/>
        <end position="238"/>
    </location>
</feature>
<gene>
    <name evidence="10" type="ORF">GCM10010178_86800</name>
</gene>
<evidence type="ECO:0000313" key="10">
    <source>
        <dbReference type="EMBL" id="GGU82978.1"/>
    </source>
</evidence>
<dbReference type="NCBIfam" id="TIGR03462">
    <property type="entry name" value="CarR_dom_SF"/>
    <property type="match status" value="2"/>
</dbReference>
<comment type="pathway">
    <text evidence="2">Carotenoid biosynthesis.</text>
</comment>
<evidence type="ECO:0000259" key="9">
    <source>
        <dbReference type="Pfam" id="PF18916"/>
    </source>
</evidence>
<protein>
    <submittedName>
        <fullName evidence="10">Phytoene synthase</fullName>
    </submittedName>
</protein>
<comment type="caution">
    <text evidence="10">The sequence shown here is derived from an EMBL/GenBank/DDBJ whole genome shotgun (WGS) entry which is preliminary data.</text>
</comment>
<sequence length="251" mass="27073">MIYREFLAFLLAPLMAVSVALFLLRHRHTDGDLVRQLTPIGLLAVVAVFYTAPWDGWIIRNSVWSYPPGSIWGTIADVPLEEYVFMIGQTVVTGLWTLTTATAAPEWPAAAGGGAGRRTWHAVSWLLAAAVGAVAATVHSGSLYAGSMLAWFGPPLALQAAVGADVLRSARVHRLLALLPTPVFWAADAIAIHADAWRISPDHTSGVVVLGLPVEEVAFFLLTNMLIVNSLILLNTPAIRDRLRPKRSVSI</sequence>
<feature type="transmembrane region" description="Helical" evidence="8">
    <location>
        <begin position="36"/>
        <end position="54"/>
    </location>
</feature>
<evidence type="ECO:0000256" key="6">
    <source>
        <dbReference type="ARBA" id="ARBA00023136"/>
    </source>
</evidence>
<feature type="domain" description="Lycopene cyclase" evidence="9">
    <location>
        <begin position="161"/>
        <end position="228"/>
    </location>
</feature>
<accession>A0ABQ2VFQ2</accession>
<name>A0ABQ2VFQ2_9PSEU</name>
<reference evidence="11" key="1">
    <citation type="journal article" date="2019" name="Int. J. Syst. Evol. Microbiol.">
        <title>The Global Catalogue of Microorganisms (GCM) 10K type strain sequencing project: providing services to taxonomists for standard genome sequencing and annotation.</title>
        <authorList>
            <consortium name="The Broad Institute Genomics Platform"/>
            <consortium name="The Broad Institute Genome Sequencing Center for Infectious Disease"/>
            <person name="Wu L."/>
            <person name="Ma J."/>
        </authorList>
    </citation>
    <scope>NUCLEOTIDE SEQUENCE [LARGE SCALE GENOMIC DNA]</scope>
    <source>
        <strain evidence="11">JCM 3296</strain>
    </source>
</reference>
<keyword evidence="11" id="KW-1185">Reference proteome</keyword>
<evidence type="ECO:0000256" key="5">
    <source>
        <dbReference type="ARBA" id="ARBA00022989"/>
    </source>
</evidence>
<dbReference type="InterPro" id="IPR017825">
    <property type="entry name" value="Lycopene_cyclase_dom"/>
</dbReference>
<dbReference type="RefSeq" id="WP_189259640.1">
    <property type="nucleotide sequence ID" value="NZ_BMRE01000083.1"/>
</dbReference>
<dbReference type="Proteomes" id="UP000649573">
    <property type="component" value="Unassembled WGS sequence"/>
</dbReference>
<dbReference type="EMBL" id="BMRE01000083">
    <property type="protein sequence ID" value="GGU82978.1"/>
    <property type="molecule type" value="Genomic_DNA"/>
</dbReference>
<keyword evidence="5 8" id="KW-1133">Transmembrane helix</keyword>
<proteinExistence type="predicted"/>
<feature type="domain" description="Lycopene cyclase" evidence="9">
    <location>
        <begin position="19"/>
        <end position="88"/>
    </location>
</feature>
<evidence type="ECO:0000256" key="8">
    <source>
        <dbReference type="SAM" id="Phobius"/>
    </source>
</evidence>
<organism evidence="10 11">
    <name type="scientific">Lentzea flava</name>
    <dbReference type="NCBI Taxonomy" id="103732"/>
    <lineage>
        <taxon>Bacteria</taxon>
        <taxon>Bacillati</taxon>
        <taxon>Actinomycetota</taxon>
        <taxon>Actinomycetes</taxon>
        <taxon>Pseudonocardiales</taxon>
        <taxon>Pseudonocardiaceae</taxon>
        <taxon>Lentzea</taxon>
    </lineage>
</organism>
<evidence type="ECO:0000256" key="4">
    <source>
        <dbReference type="ARBA" id="ARBA00022746"/>
    </source>
</evidence>
<evidence type="ECO:0000313" key="11">
    <source>
        <dbReference type="Proteomes" id="UP000649573"/>
    </source>
</evidence>